<reference evidence="12 13" key="1">
    <citation type="journal article" date="2024" name="G3 (Bethesda)">
        <title>Genome assembly of Hibiscus sabdariffa L. provides insights into metabolisms of medicinal natural products.</title>
        <authorList>
            <person name="Kim T."/>
        </authorList>
    </citation>
    <scope>NUCLEOTIDE SEQUENCE [LARGE SCALE GENOMIC DNA]</scope>
    <source>
        <strain evidence="12">TK-2024</strain>
        <tissue evidence="12">Old leaves</tissue>
    </source>
</reference>
<dbReference type="Gene3D" id="3.40.420.10">
    <property type="entry name" value="Ricin (A subunit), domain 1"/>
    <property type="match status" value="1"/>
</dbReference>
<feature type="domain" description="Ricin B lectin" evidence="11">
    <location>
        <begin position="486"/>
        <end position="602"/>
    </location>
</feature>
<dbReference type="PRINTS" id="PR00396">
    <property type="entry name" value="SHIGARICIN"/>
</dbReference>
<evidence type="ECO:0000256" key="3">
    <source>
        <dbReference type="ARBA" id="ARBA00022656"/>
    </source>
</evidence>
<dbReference type="PANTHER" id="PTHR33453">
    <property type="match status" value="1"/>
</dbReference>
<keyword evidence="6" id="KW-1015">Disulfide bond</keyword>
<evidence type="ECO:0000256" key="8">
    <source>
        <dbReference type="ARBA" id="ARBA00023193"/>
    </source>
</evidence>
<feature type="domain" description="Ricin B lectin" evidence="11">
    <location>
        <begin position="354"/>
        <end position="481"/>
    </location>
</feature>
<evidence type="ECO:0000256" key="9">
    <source>
        <dbReference type="RuleBase" id="RU004915"/>
    </source>
</evidence>
<dbReference type="InterPro" id="IPR017988">
    <property type="entry name" value="Ribosome_inactivat_prot_CS"/>
</dbReference>
<gene>
    <name evidence="12" type="ORF">V6N12_005897</name>
</gene>
<dbReference type="EMBL" id="JBBPBM010000009">
    <property type="protein sequence ID" value="KAK8567301.1"/>
    <property type="molecule type" value="Genomic_DNA"/>
</dbReference>
<evidence type="ECO:0000313" key="12">
    <source>
        <dbReference type="EMBL" id="KAK8567301.1"/>
    </source>
</evidence>
<evidence type="ECO:0000256" key="7">
    <source>
        <dbReference type="ARBA" id="ARBA00023180"/>
    </source>
</evidence>
<keyword evidence="3 9" id="KW-0800">Toxin</keyword>
<dbReference type="InterPro" id="IPR036041">
    <property type="entry name" value="Ribosome-inact_prot_sf"/>
</dbReference>
<keyword evidence="8 9" id="KW-0652">Protein synthesis inhibitor</keyword>
<keyword evidence="5 9" id="KW-0611">Plant defense</keyword>
<evidence type="ECO:0000256" key="2">
    <source>
        <dbReference type="ARBA" id="ARBA00010414"/>
    </source>
</evidence>
<keyword evidence="10" id="KW-0732">Signal</keyword>
<accession>A0ABR2EWE4</accession>
<sequence length="604" mass="67064">MKEWVVLAVAVAVLLWGCSISMAQPRRVLFDTKTATRLNYMFFISELRSELLANGDTSGDIALLPDKSSQVMQETDPRRYLLVEVLDGGKSVTIALDVTNVYVLGYRPGTGTRSHFFRGVPEDVRNVVFPKTQGQPLPFTENYVDLQRNARVSDRSEIPLGIDELRGHIENMNDLQPTGPNACPLARALLVCIQMISEAARFRFIEQEIAVVAQPREGGYYEMLYPDGLMIEIQNSWNKISSAVQSATWGIFPVDVRLKFDPQADPLIFDTVASVRFLVALMQVQCENREANMQYLQMPASISSSSLPIAMGSTGLQEEDEPMFGFSSSLTMPMAMRSTGLQENNDTSCDVVLAQTSHIMGQNGLCVDVYQGSYHDGNKIILWKCGQNQANQLWTLRSDDNTIRSGGKCLTVYGYNSGSYMMIYNCDKAVPDATKWEIRSDGAIRNPKSGLVLTGSKDSSGMLNLVVDYNTYSSKQAFYASKNTTSPVTTIVSYQGLCLLASGSRVRLETCARKDAEQQWAIYPDGTIRPQKNPNQCLKYANSGGASVNIATCDGWIGERWRFQNGGTILHVGTQKVVDVEDTKITVNDFNKQRLSQIWFQGQP</sequence>
<evidence type="ECO:0000256" key="10">
    <source>
        <dbReference type="SAM" id="SignalP"/>
    </source>
</evidence>
<dbReference type="Proteomes" id="UP001472677">
    <property type="component" value="Unassembled WGS sequence"/>
</dbReference>
<dbReference type="Gene3D" id="4.10.470.10">
    <property type="entry name" value="Ricin (A Subunit), domain 2"/>
    <property type="match status" value="1"/>
</dbReference>
<evidence type="ECO:0000256" key="5">
    <source>
        <dbReference type="ARBA" id="ARBA00022821"/>
    </source>
</evidence>
<protein>
    <recommendedName>
        <fullName evidence="9">Ribosome-inactivating protein</fullName>
    </recommendedName>
    <component>
        <recommendedName>
            <fullName evidence="9">Ribosome-inactivating protein chain A</fullName>
        </recommendedName>
        <alternativeName>
            <fullName evidence="9">rRNA N-glycosidase</fullName>
            <ecNumber evidence="9">3.2.2.22</ecNumber>
        </alternativeName>
    </component>
    <component>
        <recommendedName>
            <fullName evidence="9">Ribosome-inactivating protein chain B</fullName>
        </recommendedName>
    </component>
</protein>
<evidence type="ECO:0000256" key="6">
    <source>
        <dbReference type="ARBA" id="ARBA00023157"/>
    </source>
</evidence>
<keyword evidence="13" id="KW-1185">Reference proteome</keyword>
<comment type="catalytic activity">
    <reaction evidence="1 9">
        <text>Endohydrolysis of the N-glycosidic bond at one specific adenosine on the 28S rRNA.</text>
        <dbReference type="EC" id="3.2.2.22"/>
    </reaction>
</comment>
<dbReference type="CDD" id="cd23444">
    <property type="entry name" value="beta-trefoil_Ricin_RIPs_II_rpt2"/>
    <property type="match status" value="1"/>
</dbReference>
<dbReference type="PANTHER" id="PTHR33453:SF34">
    <property type="entry name" value="RIBOSOME-INACTIVATING PROTEIN"/>
    <property type="match status" value="1"/>
</dbReference>
<comment type="caution">
    <text evidence="12">The sequence shown here is derived from an EMBL/GenBank/DDBJ whole genome shotgun (WGS) entry which is preliminary data.</text>
</comment>
<comment type="similarity">
    <text evidence="9">Belongs to the ribosome-inactivating protein family.</text>
</comment>
<dbReference type="Pfam" id="PF00161">
    <property type="entry name" value="RIP"/>
    <property type="match status" value="1"/>
</dbReference>
<dbReference type="InterPro" id="IPR016138">
    <property type="entry name" value="Ribosome_inactivat_prot_sub1"/>
</dbReference>
<comment type="similarity">
    <text evidence="2">In the N-terminal section; belongs to the ribosome-inactivating protein family. Type 2 RIP subfamily.</text>
</comment>
<evidence type="ECO:0000259" key="11">
    <source>
        <dbReference type="SMART" id="SM00458"/>
    </source>
</evidence>
<feature type="signal peptide" evidence="10">
    <location>
        <begin position="1"/>
        <end position="23"/>
    </location>
</feature>
<keyword evidence="7" id="KW-0325">Glycoprotein</keyword>
<dbReference type="InterPro" id="IPR016139">
    <property type="entry name" value="Ribosome_inactivat_prot_sub2"/>
</dbReference>
<feature type="chain" id="PRO_5045124680" description="Ribosome-inactivating protein" evidence="10">
    <location>
        <begin position="24"/>
        <end position="604"/>
    </location>
</feature>
<dbReference type="InterPro" id="IPR017989">
    <property type="entry name" value="Ribosome_inactivat_1/2"/>
</dbReference>
<evidence type="ECO:0000256" key="4">
    <source>
        <dbReference type="ARBA" id="ARBA00022801"/>
    </source>
</evidence>
<keyword evidence="4 9" id="KW-0378">Hydrolase</keyword>
<dbReference type="InterPro" id="IPR000772">
    <property type="entry name" value="Ricin_B_lectin"/>
</dbReference>
<proteinExistence type="inferred from homology"/>
<dbReference type="CDD" id="cd23443">
    <property type="entry name" value="beta-trefoil_Ricin_RIPs_II_rpt1"/>
    <property type="match status" value="1"/>
</dbReference>
<dbReference type="Gene3D" id="2.80.10.50">
    <property type="match status" value="2"/>
</dbReference>
<dbReference type="EC" id="3.2.2.22" evidence="9"/>
<dbReference type="PROSITE" id="PS50231">
    <property type="entry name" value="RICIN_B_LECTIN"/>
    <property type="match status" value="2"/>
</dbReference>
<dbReference type="InterPro" id="IPR001574">
    <property type="entry name" value="Ribosome_inactivat_prot"/>
</dbReference>
<comment type="function">
    <text evidence="9">The A chain is responsible for inhibiting protein synthesis through the catalytic inactivation of 60S ribosomal subunits by removing adenine from position 4,324 of 28S rRNA. The B chain binds to cell receptors and probably facilitates the entry into the cell of the A chain; B chains are also responsible for cell agglutination (lectin activity).</text>
</comment>
<dbReference type="PROSITE" id="PS00275">
    <property type="entry name" value="SHIGA_RICIN"/>
    <property type="match status" value="1"/>
</dbReference>
<comment type="subunit">
    <text evidence="9">Might form dimers or tetramers of disulfide-linked A and B chains.</text>
</comment>
<name>A0ABR2EWE4_9ROSI</name>
<evidence type="ECO:0000256" key="1">
    <source>
        <dbReference type="ARBA" id="ARBA00000237"/>
    </source>
</evidence>
<dbReference type="InterPro" id="IPR035992">
    <property type="entry name" value="Ricin_B-like_lectins"/>
</dbReference>
<dbReference type="SMART" id="SM00458">
    <property type="entry name" value="RICIN"/>
    <property type="match status" value="2"/>
</dbReference>
<dbReference type="SUPFAM" id="SSF50370">
    <property type="entry name" value="Ricin B-like lectins"/>
    <property type="match status" value="2"/>
</dbReference>
<dbReference type="SUPFAM" id="SSF56371">
    <property type="entry name" value="Ribosome inactivating proteins (RIP)"/>
    <property type="match status" value="1"/>
</dbReference>
<evidence type="ECO:0000313" key="13">
    <source>
        <dbReference type="Proteomes" id="UP001472677"/>
    </source>
</evidence>
<organism evidence="12 13">
    <name type="scientific">Hibiscus sabdariffa</name>
    <name type="common">roselle</name>
    <dbReference type="NCBI Taxonomy" id="183260"/>
    <lineage>
        <taxon>Eukaryota</taxon>
        <taxon>Viridiplantae</taxon>
        <taxon>Streptophyta</taxon>
        <taxon>Embryophyta</taxon>
        <taxon>Tracheophyta</taxon>
        <taxon>Spermatophyta</taxon>
        <taxon>Magnoliopsida</taxon>
        <taxon>eudicotyledons</taxon>
        <taxon>Gunneridae</taxon>
        <taxon>Pentapetalae</taxon>
        <taxon>rosids</taxon>
        <taxon>malvids</taxon>
        <taxon>Malvales</taxon>
        <taxon>Malvaceae</taxon>
        <taxon>Malvoideae</taxon>
        <taxon>Hibiscus</taxon>
    </lineage>
</organism>
<dbReference type="Pfam" id="PF00652">
    <property type="entry name" value="Ricin_B_lectin"/>
    <property type="match status" value="2"/>
</dbReference>